<gene>
    <name evidence="5" type="ORF">SAMN05192553_101516</name>
</gene>
<proteinExistence type="predicted"/>
<dbReference type="OrthoDB" id="9785699at2"/>
<dbReference type="Gene3D" id="3.80.30.30">
    <property type="match status" value="1"/>
</dbReference>
<evidence type="ECO:0000313" key="6">
    <source>
        <dbReference type="Proteomes" id="UP000199403"/>
    </source>
</evidence>
<dbReference type="InterPro" id="IPR058240">
    <property type="entry name" value="rSAM_sf"/>
</dbReference>
<dbReference type="PANTHER" id="PTHR43432">
    <property type="entry name" value="SLR0285 PROTEIN"/>
    <property type="match status" value="1"/>
</dbReference>
<dbReference type="SMART" id="SM00729">
    <property type="entry name" value="Elp3"/>
    <property type="match status" value="1"/>
</dbReference>
<dbReference type="RefSeq" id="WP_092169039.1">
    <property type="nucleotide sequence ID" value="NZ_FNZH01000001.1"/>
</dbReference>
<dbReference type="PANTHER" id="PTHR43432:SF3">
    <property type="entry name" value="SLR0285 PROTEIN"/>
    <property type="match status" value="1"/>
</dbReference>
<dbReference type="STRING" id="1416801.SAMN05192553_101516"/>
<dbReference type="CDD" id="cd01335">
    <property type="entry name" value="Radical_SAM"/>
    <property type="match status" value="1"/>
</dbReference>
<dbReference type="GO" id="GO:0046872">
    <property type="term" value="F:metal ion binding"/>
    <property type="evidence" value="ECO:0007669"/>
    <property type="project" value="UniProtKB-KW"/>
</dbReference>
<dbReference type="Proteomes" id="UP000199403">
    <property type="component" value="Unassembled WGS sequence"/>
</dbReference>
<evidence type="ECO:0000259" key="4">
    <source>
        <dbReference type="SMART" id="SM00729"/>
    </source>
</evidence>
<dbReference type="AlphaFoldDB" id="A0A1H6U9X2"/>
<evidence type="ECO:0000313" key="5">
    <source>
        <dbReference type="EMBL" id="SEI84652.1"/>
    </source>
</evidence>
<dbReference type="NCBIfam" id="NF033668">
    <property type="entry name" value="rSAM_PA0069"/>
    <property type="match status" value="1"/>
</dbReference>
<sequence>MNPNVPTGRGTGNRPANVFEKSEFVREFPEGIDWTEPDVSPATEFLQVESKSILSFNDSPDIPFSYSVNPYQGCEHGCVYCYARNSHQYWGYDAGLGFESKILVKKDCVRLLRKEFEKKNYRPRPMVLSGNTDCYQPAERKFKLTGSILELCLEFGHPVSIITKNSLIDRDRETIRALAEKKLVHVYFSINHLDARLKRVMEPRTATARKKLDLIQKFSSCGIPCGIMVAPIIPGINLEAMPQLIREAGAAGALKAGYTVVRLNGHVKKLFQDWLEAYFPDRKNKVMHQIESLHGGQSNDVQWGRRMKGEGVLAQSISSLFRAAVNKYMDPQRTMPEFDVTQFKRNGQLNLFSL</sequence>
<dbReference type="Pfam" id="PF04055">
    <property type="entry name" value="Radical_SAM"/>
    <property type="match status" value="1"/>
</dbReference>
<dbReference type="SFLD" id="SFLDG01084">
    <property type="entry name" value="Uncharacterised_Radical_SAM_Su"/>
    <property type="match status" value="1"/>
</dbReference>
<evidence type="ECO:0000256" key="1">
    <source>
        <dbReference type="ARBA" id="ARBA00022723"/>
    </source>
</evidence>
<keyword evidence="1" id="KW-0479">Metal-binding</keyword>
<dbReference type="SUPFAM" id="SSF102114">
    <property type="entry name" value="Radical SAM enzymes"/>
    <property type="match status" value="1"/>
</dbReference>
<evidence type="ECO:0000256" key="2">
    <source>
        <dbReference type="ARBA" id="ARBA00023004"/>
    </source>
</evidence>
<dbReference type="SFLD" id="SFLDS00029">
    <property type="entry name" value="Radical_SAM"/>
    <property type="match status" value="1"/>
</dbReference>
<evidence type="ECO:0000256" key="3">
    <source>
        <dbReference type="ARBA" id="ARBA00023014"/>
    </source>
</evidence>
<keyword evidence="5" id="KW-0456">Lyase</keyword>
<keyword evidence="2" id="KW-0408">Iron</keyword>
<name>A0A1H6U9X2_9BACT</name>
<dbReference type="EMBL" id="FNZH01000001">
    <property type="protein sequence ID" value="SEI84652.1"/>
    <property type="molecule type" value="Genomic_DNA"/>
</dbReference>
<reference evidence="6" key="1">
    <citation type="submission" date="2016-10" db="EMBL/GenBank/DDBJ databases">
        <authorList>
            <person name="Varghese N."/>
            <person name="Submissions S."/>
        </authorList>
    </citation>
    <scope>NUCLEOTIDE SEQUENCE [LARGE SCALE GENOMIC DNA]</scope>
    <source>
        <strain evidence="6">IBRC-M 10761</strain>
    </source>
</reference>
<organism evidence="5 6">
    <name type="scientific">Cyclobacterium xiamenense</name>
    <dbReference type="NCBI Taxonomy" id="1297121"/>
    <lineage>
        <taxon>Bacteria</taxon>
        <taxon>Pseudomonadati</taxon>
        <taxon>Bacteroidota</taxon>
        <taxon>Cytophagia</taxon>
        <taxon>Cytophagales</taxon>
        <taxon>Cyclobacteriaceae</taxon>
        <taxon>Cyclobacterium</taxon>
    </lineage>
</organism>
<dbReference type="GO" id="GO:0016829">
    <property type="term" value="F:lyase activity"/>
    <property type="evidence" value="ECO:0007669"/>
    <property type="project" value="UniProtKB-KW"/>
</dbReference>
<feature type="domain" description="Elp3/MiaA/NifB-like radical SAM core" evidence="4">
    <location>
        <begin position="64"/>
        <end position="289"/>
    </location>
</feature>
<accession>A0A1H6U9X2</accession>
<keyword evidence="3" id="KW-0411">Iron-sulfur</keyword>
<dbReference type="InterPro" id="IPR040086">
    <property type="entry name" value="MJ0683-like"/>
</dbReference>
<dbReference type="GO" id="GO:0051536">
    <property type="term" value="F:iron-sulfur cluster binding"/>
    <property type="evidence" value="ECO:0007669"/>
    <property type="project" value="UniProtKB-KW"/>
</dbReference>
<dbReference type="InterPro" id="IPR007197">
    <property type="entry name" value="rSAM"/>
</dbReference>
<keyword evidence="6" id="KW-1185">Reference proteome</keyword>
<protein>
    <submittedName>
        <fullName evidence="5">DNA repair photolyase</fullName>
    </submittedName>
</protein>
<dbReference type="InterPro" id="IPR006638">
    <property type="entry name" value="Elp3/MiaA/NifB-like_rSAM"/>
</dbReference>